<dbReference type="Proteomes" id="UP001597068">
    <property type="component" value="Unassembled WGS sequence"/>
</dbReference>
<dbReference type="PROSITE" id="PS50970">
    <property type="entry name" value="HCY"/>
    <property type="match status" value="1"/>
</dbReference>
<evidence type="ECO:0000256" key="2">
    <source>
        <dbReference type="ARBA" id="ARBA00022679"/>
    </source>
</evidence>
<reference evidence="6" key="1">
    <citation type="journal article" date="2019" name="Int. J. Syst. Evol. Microbiol.">
        <title>The Global Catalogue of Microorganisms (GCM) 10K type strain sequencing project: providing services to taxonomists for standard genome sequencing and annotation.</title>
        <authorList>
            <consortium name="The Broad Institute Genomics Platform"/>
            <consortium name="The Broad Institute Genome Sequencing Center for Infectious Disease"/>
            <person name="Wu L."/>
            <person name="Ma J."/>
        </authorList>
    </citation>
    <scope>NUCLEOTIDE SEQUENCE [LARGE SCALE GENOMIC DNA]</scope>
    <source>
        <strain evidence="6">CCUG 50873</strain>
    </source>
</reference>
<dbReference type="InterPro" id="IPR003726">
    <property type="entry name" value="HCY_dom"/>
</dbReference>
<keyword evidence="2 3" id="KW-0808">Transferase</keyword>
<comment type="cofactor">
    <cofactor evidence="3">
        <name>Zn(2+)</name>
        <dbReference type="ChEBI" id="CHEBI:29105"/>
    </cofactor>
</comment>
<gene>
    <name evidence="5" type="ORF">ACFQ04_00890</name>
</gene>
<evidence type="ECO:0000256" key="3">
    <source>
        <dbReference type="PROSITE-ProRule" id="PRU00333"/>
    </source>
</evidence>
<evidence type="ECO:0000313" key="6">
    <source>
        <dbReference type="Proteomes" id="UP001597068"/>
    </source>
</evidence>
<dbReference type="Gene3D" id="3.20.20.330">
    <property type="entry name" value="Homocysteine-binding-like domain"/>
    <property type="match status" value="1"/>
</dbReference>
<organism evidence="5 6">
    <name type="scientific">Williamsia deligens</name>
    <dbReference type="NCBI Taxonomy" id="321325"/>
    <lineage>
        <taxon>Bacteria</taxon>
        <taxon>Bacillati</taxon>
        <taxon>Actinomycetota</taxon>
        <taxon>Actinomycetes</taxon>
        <taxon>Mycobacteriales</taxon>
        <taxon>Nocardiaceae</taxon>
        <taxon>Williamsia</taxon>
    </lineage>
</organism>
<feature type="domain" description="Hcy-binding" evidence="4">
    <location>
        <begin position="1"/>
        <end position="309"/>
    </location>
</feature>
<protein>
    <submittedName>
        <fullName evidence="5">Homocysteine S-methyltransferase family protein</fullName>
    </submittedName>
</protein>
<dbReference type="RefSeq" id="WP_253647666.1">
    <property type="nucleotide sequence ID" value="NZ_BAAAMO010000002.1"/>
</dbReference>
<feature type="binding site" evidence="3">
    <location>
        <position position="295"/>
    </location>
    <ligand>
        <name>Zn(2+)</name>
        <dbReference type="ChEBI" id="CHEBI:29105"/>
    </ligand>
</feature>
<evidence type="ECO:0000256" key="1">
    <source>
        <dbReference type="ARBA" id="ARBA00022603"/>
    </source>
</evidence>
<dbReference type="PANTHER" id="PTHR11103:SF18">
    <property type="entry name" value="SLR1189 PROTEIN"/>
    <property type="match status" value="1"/>
</dbReference>
<accession>A0ABW3G2E9</accession>
<name>A0ABW3G2E9_9NOCA</name>
<keyword evidence="3" id="KW-0479">Metal-binding</keyword>
<feature type="binding site" evidence="3">
    <location>
        <position position="226"/>
    </location>
    <ligand>
        <name>Zn(2+)</name>
        <dbReference type="ChEBI" id="CHEBI:29105"/>
    </ligand>
</feature>
<keyword evidence="3" id="KW-0862">Zinc</keyword>
<evidence type="ECO:0000313" key="5">
    <source>
        <dbReference type="EMBL" id="MFD0924283.1"/>
    </source>
</evidence>
<evidence type="ECO:0000259" key="4">
    <source>
        <dbReference type="PROSITE" id="PS50970"/>
    </source>
</evidence>
<comment type="caution">
    <text evidence="5">The sequence shown here is derived from an EMBL/GenBank/DDBJ whole genome shotgun (WGS) entry which is preliminary data.</text>
</comment>
<dbReference type="PANTHER" id="PTHR11103">
    <property type="entry name" value="SLR1189 PROTEIN"/>
    <property type="match status" value="1"/>
</dbReference>
<proteinExistence type="predicted"/>
<dbReference type="InterPro" id="IPR036589">
    <property type="entry name" value="HCY_dom_sf"/>
</dbReference>
<dbReference type="EMBL" id="JBHTIL010000001">
    <property type="protein sequence ID" value="MFD0924283.1"/>
    <property type="molecule type" value="Genomic_DNA"/>
</dbReference>
<feature type="binding site" evidence="3">
    <location>
        <position position="294"/>
    </location>
    <ligand>
        <name>Zn(2+)</name>
        <dbReference type="ChEBI" id="CHEBI:29105"/>
    </ligand>
</feature>
<dbReference type="SUPFAM" id="SSF82282">
    <property type="entry name" value="Homocysteine S-methyltransferase"/>
    <property type="match status" value="1"/>
</dbReference>
<dbReference type="Pfam" id="PF02574">
    <property type="entry name" value="S-methyl_trans"/>
    <property type="match status" value="1"/>
</dbReference>
<sequence>MSSFPTQTAGLTFLTEGGPETEIHYRHGFDLPEFAMFPLLDDPDAVAVLRDMYERYLDTAARHGFGVLMAGVDYRASPDWAARLGWSSEALAHAQIRGIDFLREVAAPYADRIPSILVSGVVGPREDAYDPARQVTADEAQGYHSEQIATLARAGVDLVQSLTLSAVPEAIGIARAAADAGLPVSISFTLDNATHCLASGPSLREAVETVDDETGDAAPAFYGINCSHPHEFIPAIEPGPWFQRVRSLRPNAALLDKIELSSLGHLEQGDPVDLGELMGQLAQRFPHIDIWGGCCGTWDTHLEQIAARVGAARRHS</sequence>
<keyword evidence="6" id="KW-1185">Reference proteome</keyword>
<keyword evidence="1 3" id="KW-0489">Methyltransferase</keyword>